<dbReference type="STRING" id="6337.A0A0V0Y8A8"/>
<dbReference type="EMBL" id="JYDU01000043">
    <property type="protein sequence ID" value="KRX96479.1"/>
    <property type="molecule type" value="Genomic_DNA"/>
</dbReference>
<name>A0A0V0Y8A8_TRIPS</name>
<protein>
    <submittedName>
        <fullName evidence="2">Uncharacterized protein</fullName>
    </submittedName>
</protein>
<organism evidence="2 3">
    <name type="scientific">Trichinella pseudospiralis</name>
    <name type="common">Parasitic roundworm</name>
    <dbReference type="NCBI Taxonomy" id="6337"/>
    <lineage>
        <taxon>Eukaryota</taxon>
        <taxon>Metazoa</taxon>
        <taxon>Ecdysozoa</taxon>
        <taxon>Nematoda</taxon>
        <taxon>Enoplea</taxon>
        <taxon>Dorylaimia</taxon>
        <taxon>Trichinellida</taxon>
        <taxon>Trichinellidae</taxon>
        <taxon>Trichinella</taxon>
    </lineage>
</organism>
<evidence type="ECO:0000313" key="2">
    <source>
        <dbReference type="EMBL" id="KRX96479.1"/>
    </source>
</evidence>
<gene>
    <name evidence="2" type="ORF">T4E_6594</name>
</gene>
<feature type="region of interest" description="Disordered" evidence="1">
    <location>
        <begin position="1"/>
        <end position="32"/>
    </location>
</feature>
<accession>A0A0V0Y8A8</accession>
<sequence length="62" mass="6885">MPIVQWHSGVLDENSDAARANDEEDIQNVELPPAVLSRRDALVPEDRKVIERSDSASDANSR</sequence>
<evidence type="ECO:0000313" key="3">
    <source>
        <dbReference type="Proteomes" id="UP000054815"/>
    </source>
</evidence>
<comment type="caution">
    <text evidence="2">The sequence shown here is derived from an EMBL/GenBank/DDBJ whole genome shotgun (WGS) entry which is preliminary data.</text>
</comment>
<evidence type="ECO:0000256" key="1">
    <source>
        <dbReference type="SAM" id="MobiDB-lite"/>
    </source>
</evidence>
<dbReference type="AlphaFoldDB" id="A0A0V0Y8A8"/>
<dbReference type="Proteomes" id="UP000054815">
    <property type="component" value="Unassembled WGS sequence"/>
</dbReference>
<reference evidence="2 3" key="1">
    <citation type="submission" date="2015-01" db="EMBL/GenBank/DDBJ databases">
        <title>Evolution of Trichinella species and genotypes.</title>
        <authorList>
            <person name="Korhonen P.K."/>
            <person name="Edoardo P."/>
            <person name="Giuseppe L.R."/>
            <person name="Gasser R.B."/>
        </authorList>
    </citation>
    <scope>NUCLEOTIDE SEQUENCE [LARGE SCALE GENOMIC DNA]</scope>
    <source>
        <strain evidence="2">ISS141</strain>
    </source>
</reference>
<proteinExistence type="predicted"/>